<dbReference type="RefSeq" id="WP_209651020.1">
    <property type="nucleotide sequence ID" value="NZ_JBEPNV010000003.1"/>
</dbReference>
<dbReference type="EMBL" id="JBEPNW010000001">
    <property type="protein sequence ID" value="MET3862710.1"/>
    <property type="molecule type" value="Genomic_DNA"/>
</dbReference>
<dbReference type="Proteomes" id="UP001549119">
    <property type="component" value="Unassembled WGS sequence"/>
</dbReference>
<name>A0ABV2N8C3_9HYPH</name>
<reference evidence="1 2" key="1">
    <citation type="submission" date="2024-06" db="EMBL/GenBank/DDBJ databases">
        <title>Genomics of switchgrass bacterial isolates.</title>
        <authorList>
            <person name="Shade A."/>
        </authorList>
    </citation>
    <scope>NUCLEOTIDE SEQUENCE [LARGE SCALE GENOMIC DNA]</scope>
    <source>
        <strain evidence="1 2">PvP084</strain>
    </source>
</reference>
<keyword evidence="2" id="KW-1185">Reference proteome</keyword>
<comment type="caution">
    <text evidence="1">The sequence shown here is derived from an EMBL/GenBank/DDBJ whole genome shotgun (WGS) entry which is preliminary data.</text>
</comment>
<sequence>MDLVHAGVGAKQLEMFEDCVSNSSGGEHGFELGDLICGERNERRLDVNRNLGQPS</sequence>
<evidence type="ECO:0000313" key="2">
    <source>
        <dbReference type="Proteomes" id="UP001549119"/>
    </source>
</evidence>
<gene>
    <name evidence="1" type="ORF">ABIC20_000019</name>
</gene>
<proteinExistence type="predicted"/>
<protein>
    <submittedName>
        <fullName evidence="1">Uncharacterized protein</fullName>
    </submittedName>
</protein>
<organism evidence="1 2">
    <name type="scientific">Methylobacterium radiotolerans</name>
    <dbReference type="NCBI Taxonomy" id="31998"/>
    <lineage>
        <taxon>Bacteria</taxon>
        <taxon>Pseudomonadati</taxon>
        <taxon>Pseudomonadota</taxon>
        <taxon>Alphaproteobacteria</taxon>
        <taxon>Hyphomicrobiales</taxon>
        <taxon>Methylobacteriaceae</taxon>
        <taxon>Methylobacterium</taxon>
    </lineage>
</organism>
<evidence type="ECO:0000313" key="1">
    <source>
        <dbReference type="EMBL" id="MET3862710.1"/>
    </source>
</evidence>
<accession>A0ABV2N8C3</accession>